<evidence type="ECO:0000256" key="1">
    <source>
        <dbReference type="SAM" id="MobiDB-lite"/>
    </source>
</evidence>
<comment type="caution">
    <text evidence="3">The sequence shown here is derived from an EMBL/GenBank/DDBJ whole genome shotgun (WGS) entry which is preliminary data.</text>
</comment>
<accession>A0AAP6EKQ5</accession>
<dbReference type="Proteomes" id="UP001282288">
    <property type="component" value="Unassembled WGS sequence"/>
</dbReference>
<dbReference type="EMBL" id="JARAWP010000044">
    <property type="protein sequence ID" value="MDX3025227.1"/>
    <property type="molecule type" value="Genomic_DNA"/>
</dbReference>
<evidence type="ECO:0000256" key="2">
    <source>
        <dbReference type="SAM" id="Phobius"/>
    </source>
</evidence>
<evidence type="ECO:0000313" key="5">
    <source>
        <dbReference type="Proteomes" id="UP001272987"/>
    </source>
</evidence>
<evidence type="ECO:0000313" key="6">
    <source>
        <dbReference type="Proteomes" id="UP001282288"/>
    </source>
</evidence>
<gene>
    <name evidence="3" type="ORF">PV399_39785</name>
    <name evidence="4" type="ORF">PV666_46290</name>
</gene>
<organism evidence="3 6">
    <name type="scientific">Streptomyces acidiscabies</name>
    <dbReference type="NCBI Taxonomy" id="42234"/>
    <lineage>
        <taxon>Bacteria</taxon>
        <taxon>Bacillati</taxon>
        <taxon>Actinomycetota</taxon>
        <taxon>Actinomycetes</taxon>
        <taxon>Kitasatosporales</taxon>
        <taxon>Streptomycetaceae</taxon>
        <taxon>Streptomyces</taxon>
    </lineage>
</organism>
<evidence type="ECO:0000313" key="4">
    <source>
        <dbReference type="EMBL" id="MDX3025227.1"/>
    </source>
</evidence>
<keyword evidence="2" id="KW-0812">Transmembrane</keyword>
<proteinExistence type="predicted"/>
<dbReference type="RefSeq" id="WP_010355734.1">
    <property type="nucleotide sequence ID" value="NZ_BCMK01000092.1"/>
</dbReference>
<keyword evidence="5" id="KW-1185">Reference proteome</keyword>
<reference evidence="3 5" key="1">
    <citation type="journal article" date="2023" name="Microb. Genom.">
        <title>Mesoterricola silvestris gen. nov., sp. nov., Mesoterricola sediminis sp. nov., Geothrix oryzae sp. nov., Geothrix edaphica sp. nov., Geothrix rubra sp. nov., and Geothrix limicola sp. nov., six novel members of Acidobacteriota isolated from soils.</title>
        <authorList>
            <person name="Weisberg A.J."/>
            <person name="Pearce E."/>
            <person name="Kramer C.G."/>
            <person name="Chang J.H."/>
            <person name="Clarke C.R."/>
        </authorList>
    </citation>
    <scope>NUCLEOTIDE SEQUENCE</scope>
    <source>
        <strain evidence="4 5">NB05-1H</strain>
        <strain evidence="3">NRRL_B-16521</strain>
    </source>
</reference>
<dbReference type="GeneID" id="69805182"/>
<feature type="transmembrane region" description="Helical" evidence="2">
    <location>
        <begin position="76"/>
        <end position="97"/>
    </location>
</feature>
<feature type="transmembrane region" description="Helical" evidence="2">
    <location>
        <begin position="261"/>
        <end position="279"/>
    </location>
</feature>
<keyword evidence="2" id="KW-1133">Transmembrane helix</keyword>
<name>A0AAP6EKQ5_9ACTN</name>
<feature type="transmembrane region" description="Helical" evidence="2">
    <location>
        <begin position="194"/>
        <end position="212"/>
    </location>
</feature>
<dbReference type="Proteomes" id="UP001272987">
    <property type="component" value="Unassembled WGS sequence"/>
</dbReference>
<feature type="compositionally biased region" description="Pro residues" evidence="1">
    <location>
        <begin position="352"/>
        <end position="369"/>
    </location>
</feature>
<feature type="transmembrane region" description="Helical" evidence="2">
    <location>
        <begin position="118"/>
        <end position="141"/>
    </location>
</feature>
<dbReference type="EMBL" id="JARAWC010000046">
    <property type="protein sequence ID" value="MDX2965811.1"/>
    <property type="molecule type" value="Genomic_DNA"/>
</dbReference>
<feature type="region of interest" description="Disordered" evidence="1">
    <location>
        <begin position="284"/>
        <end position="369"/>
    </location>
</feature>
<feature type="transmembrane region" description="Helical" evidence="2">
    <location>
        <begin position="21"/>
        <end position="40"/>
    </location>
</feature>
<evidence type="ECO:0000313" key="3">
    <source>
        <dbReference type="EMBL" id="MDX2965811.1"/>
    </source>
</evidence>
<feature type="transmembrane region" description="Helical" evidence="2">
    <location>
        <begin position="161"/>
        <end position="187"/>
    </location>
</feature>
<protein>
    <submittedName>
        <fullName evidence="3">ABC transporter permease</fullName>
    </submittedName>
</protein>
<keyword evidence="2" id="KW-0472">Membrane</keyword>
<feature type="compositionally biased region" description="Low complexity" evidence="1">
    <location>
        <begin position="334"/>
        <end position="343"/>
    </location>
</feature>
<feature type="compositionally biased region" description="Low complexity" evidence="1">
    <location>
        <begin position="305"/>
        <end position="317"/>
    </location>
</feature>
<dbReference type="AlphaFoldDB" id="A0AAP6EKQ5"/>
<sequence>MSATLTPARGGLPRTVLRLHRTALLLWAAFVVVTLGWLVWSGEVDARSILDYGRTCGDDCTLPYRAHLYSVRLDRAGLLIGYASLAVAAFAGGALVGRELESGTAHLAWTQGVSPARWLAAKLAVPALAVGAGSAALIAVYRWNRGASDALLYNRGWSEAGAFVASGPAATAYALCGLAVGVLAALLTGRTLPALGTAFGGTALVQWIVFTVRPHLWPSVTRPTEAVDPGLLNSSWVLGTHGTTTTYHPKSHFWPLHLMETGLVLTVAAAATAAAFWTLHRRTAPRGQAGGGPSPRGREERRRASSAARTAPSTEPSDAQGRPDRSGRSGGGAPAPRTRQARTAPERGRPGGTPPGTPRPPRPSPPGGP</sequence>